<sequence length="251" mass="28127">MDQLEEDEPDAKAWLEREAKSTWTRSYFDYTTKCNAITNNFGEMDYNDLIQAIVLIIKKLETKSTRYCSPYYHVNTFRATYVGWIFPSDNEDEWGKVMPGDEALPLTIERKAGRPRKQRIRGDNEERATSKKEMAPRGGTRGGRVHNVDQQNNFEVDNVQENEGEGNSGARGGTRGGRRGGARGRARGGRNVHENEGETGNVNLDQQQNNFEVGNVQENEVEGNGGARGGKRGGKRNGRGLGWWIGIDEDA</sequence>
<feature type="compositionally biased region" description="Basic residues" evidence="1">
    <location>
        <begin position="229"/>
        <end position="238"/>
    </location>
</feature>
<reference evidence="2 3" key="1">
    <citation type="submission" date="2020-10" db="EMBL/GenBank/DDBJ databases">
        <title>The Coptis chinensis genome and diversification of protoberbering-type alkaloids.</title>
        <authorList>
            <person name="Wang B."/>
            <person name="Shu S."/>
            <person name="Song C."/>
            <person name="Liu Y."/>
        </authorList>
    </citation>
    <scope>NUCLEOTIDE SEQUENCE [LARGE SCALE GENOMIC DNA]</scope>
    <source>
        <strain evidence="2">HL-2020</strain>
        <tissue evidence="2">Leaf</tissue>
    </source>
</reference>
<accession>A0A835IWA6</accession>
<evidence type="ECO:0000313" key="3">
    <source>
        <dbReference type="Proteomes" id="UP000631114"/>
    </source>
</evidence>
<organism evidence="2 3">
    <name type="scientific">Coptis chinensis</name>
    <dbReference type="NCBI Taxonomy" id="261450"/>
    <lineage>
        <taxon>Eukaryota</taxon>
        <taxon>Viridiplantae</taxon>
        <taxon>Streptophyta</taxon>
        <taxon>Embryophyta</taxon>
        <taxon>Tracheophyta</taxon>
        <taxon>Spermatophyta</taxon>
        <taxon>Magnoliopsida</taxon>
        <taxon>Ranunculales</taxon>
        <taxon>Ranunculaceae</taxon>
        <taxon>Coptidoideae</taxon>
        <taxon>Coptis</taxon>
    </lineage>
</organism>
<proteinExistence type="predicted"/>
<feature type="compositionally biased region" description="Basic residues" evidence="1">
    <location>
        <begin position="176"/>
        <end position="190"/>
    </location>
</feature>
<dbReference type="EMBL" id="JADFTS010000001">
    <property type="protein sequence ID" value="KAF9624438.1"/>
    <property type="molecule type" value="Genomic_DNA"/>
</dbReference>
<evidence type="ECO:0000256" key="1">
    <source>
        <dbReference type="SAM" id="MobiDB-lite"/>
    </source>
</evidence>
<dbReference type="OrthoDB" id="1939383at2759"/>
<feature type="compositionally biased region" description="Low complexity" evidence="1">
    <location>
        <begin position="206"/>
        <end position="218"/>
    </location>
</feature>
<name>A0A835IWA6_9MAGN</name>
<gene>
    <name evidence="2" type="ORF">IFM89_011446</name>
</gene>
<dbReference type="Proteomes" id="UP000631114">
    <property type="component" value="Unassembled WGS sequence"/>
</dbReference>
<feature type="region of interest" description="Disordered" evidence="1">
    <location>
        <begin position="109"/>
        <end position="251"/>
    </location>
</feature>
<protein>
    <submittedName>
        <fullName evidence="2">Uncharacterized protein</fullName>
    </submittedName>
</protein>
<feature type="compositionally biased region" description="Gly residues" evidence="1">
    <location>
        <begin position="166"/>
        <end position="175"/>
    </location>
</feature>
<keyword evidence="3" id="KW-1185">Reference proteome</keyword>
<evidence type="ECO:0000313" key="2">
    <source>
        <dbReference type="EMBL" id="KAF9624438.1"/>
    </source>
</evidence>
<comment type="caution">
    <text evidence="2">The sequence shown here is derived from an EMBL/GenBank/DDBJ whole genome shotgun (WGS) entry which is preliminary data.</text>
</comment>
<feature type="compositionally biased region" description="Basic and acidic residues" evidence="1">
    <location>
        <begin position="120"/>
        <end position="135"/>
    </location>
</feature>
<dbReference type="AlphaFoldDB" id="A0A835IWA6"/>